<comment type="caution">
    <text evidence="3">The sequence shown here is derived from an EMBL/GenBank/DDBJ whole genome shotgun (WGS) entry which is preliminary data.</text>
</comment>
<keyword evidence="4" id="KW-1185">Reference proteome</keyword>
<dbReference type="InterPro" id="IPR030392">
    <property type="entry name" value="S74_ICA"/>
</dbReference>
<dbReference type="EMBL" id="JBHTHZ010000013">
    <property type="protein sequence ID" value="MFD0795060.1"/>
    <property type="molecule type" value="Genomic_DNA"/>
</dbReference>
<feature type="signal peptide" evidence="1">
    <location>
        <begin position="1"/>
        <end position="24"/>
    </location>
</feature>
<protein>
    <submittedName>
        <fullName evidence="3">Tail fiber domain-containing protein</fullName>
    </submittedName>
</protein>
<dbReference type="Proteomes" id="UP001597010">
    <property type="component" value="Unassembled WGS sequence"/>
</dbReference>
<organism evidence="3 4">
    <name type="scientific">Mucilaginibacter litoreus</name>
    <dbReference type="NCBI Taxonomy" id="1048221"/>
    <lineage>
        <taxon>Bacteria</taxon>
        <taxon>Pseudomonadati</taxon>
        <taxon>Bacteroidota</taxon>
        <taxon>Sphingobacteriia</taxon>
        <taxon>Sphingobacteriales</taxon>
        <taxon>Sphingobacteriaceae</taxon>
        <taxon>Mucilaginibacter</taxon>
    </lineage>
</organism>
<proteinExistence type="predicted"/>
<sequence length="142" mass="15607">MNIRVKIIVPLIVAAIATSFGAFAQTLTHNDLKINTAPVINSLSYISQLTPVSYEYNRSDFKQLHLQSGKQFGFDIAKVKQVLPSVVTEKNSWYTVGKGNQKAVAMPEVDAGKLVPLLVGAIKEQQAQIEQLKAEVQQLKAK</sequence>
<name>A0ABW3AW41_9SPHI</name>
<evidence type="ECO:0000256" key="1">
    <source>
        <dbReference type="SAM" id="SignalP"/>
    </source>
</evidence>
<dbReference type="RefSeq" id="WP_377117072.1">
    <property type="nucleotide sequence ID" value="NZ_JBHTHZ010000013.1"/>
</dbReference>
<feature type="chain" id="PRO_5047422582" evidence="1">
    <location>
        <begin position="25"/>
        <end position="142"/>
    </location>
</feature>
<reference evidence="4" key="1">
    <citation type="journal article" date="2019" name="Int. J. Syst. Evol. Microbiol.">
        <title>The Global Catalogue of Microorganisms (GCM) 10K type strain sequencing project: providing services to taxonomists for standard genome sequencing and annotation.</title>
        <authorList>
            <consortium name="The Broad Institute Genomics Platform"/>
            <consortium name="The Broad Institute Genome Sequencing Center for Infectious Disease"/>
            <person name="Wu L."/>
            <person name="Ma J."/>
        </authorList>
    </citation>
    <scope>NUCLEOTIDE SEQUENCE [LARGE SCALE GENOMIC DNA]</scope>
    <source>
        <strain evidence="4">CCUG 61484</strain>
    </source>
</reference>
<accession>A0ABW3AW41</accession>
<evidence type="ECO:0000259" key="2">
    <source>
        <dbReference type="PROSITE" id="PS51688"/>
    </source>
</evidence>
<keyword evidence="1" id="KW-0732">Signal</keyword>
<evidence type="ECO:0000313" key="3">
    <source>
        <dbReference type="EMBL" id="MFD0795060.1"/>
    </source>
</evidence>
<gene>
    <name evidence="3" type="ORF">ACFQZX_15670</name>
</gene>
<dbReference type="Pfam" id="PF13884">
    <property type="entry name" value="Peptidase_S74"/>
    <property type="match status" value="1"/>
</dbReference>
<evidence type="ECO:0000313" key="4">
    <source>
        <dbReference type="Proteomes" id="UP001597010"/>
    </source>
</evidence>
<dbReference type="PROSITE" id="PS51688">
    <property type="entry name" value="ICA"/>
    <property type="match status" value="1"/>
</dbReference>
<feature type="domain" description="Peptidase S74" evidence="2">
    <location>
        <begin position="1"/>
        <end position="136"/>
    </location>
</feature>